<sequence length="385" mass="44028">MIIPISSHGSDPRRYLSELPEDLLFNIADYYGDRIPELTDEYILQEIMSLDVSYDDISTRAEQLGLPNLLKYITTPFNIDRVVSVTNLRYGNIPGSMENTYDVCDWGEFIQSMFHRRVEVAHSPEASIVIRDIPRALVHDVLNVATRTSPSQDISIRSGDIYIRVNPEQLSSFLVQVYASSPEVNILGPCHSTLKIHPEITGSIQDQLVQSLNTSRYSGNDILSVLEYADIMYYLRQARVKRDIIDSILNYTQPTEIHGIKINMDELKVLDMLVSSERSVTIRMTEARDMFMIVTDGLNAEEVEIIQDLLLRNERYEDVSISYQRNTFCVIVTSRSPVYSVDRTIMDGDLNVFTDIRRLAHVMITLHNPLNTSRTTIHEGRISLF</sequence>
<evidence type="ECO:0000313" key="1">
    <source>
        <dbReference type="EMBL" id="QHS93043.1"/>
    </source>
</evidence>
<dbReference type="EMBL" id="MN739195">
    <property type="protein sequence ID" value="QHS93043.1"/>
    <property type="molecule type" value="Genomic_DNA"/>
</dbReference>
<proteinExistence type="predicted"/>
<organism evidence="1">
    <name type="scientific">viral metagenome</name>
    <dbReference type="NCBI Taxonomy" id="1070528"/>
    <lineage>
        <taxon>unclassified sequences</taxon>
        <taxon>metagenomes</taxon>
        <taxon>organismal metagenomes</taxon>
    </lineage>
</organism>
<dbReference type="AlphaFoldDB" id="A0A6C0BP60"/>
<name>A0A6C0BP60_9ZZZZ</name>
<accession>A0A6C0BP60</accession>
<reference evidence="1" key="1">
    <citation type="journal article" date="2020" name="Nature">
        <title>Giant virus diversity and host interactions through global metagenomics.</title>
        <authorList>
            <person name="Schulz F."/>
            <person name="Roux S."/>
            <person name="Paez-Espino D."/>
            <person name="Jungbluth S."/>
            <person name="Walsh D.A."/>
            <person name="Denef V.J."/>
            <person name="McMahon K.D."/>
            <person name="Konstantinidis K.T."/>
            <person name="Eloe-Fadrosh E.A."/>
            <person name="Kyrpides N.C."/>
            <person name="Woyke T."/>
        </authorList>
    </citation>
    <scope>NUCLEOTIDE SEQUENCE</scope>
    <source>
        <strain evidence="1">GVMAG-M-3300017651-5</strain>
    </source>
</reference>
<protein>
    <submittedName>
        <fullName evidence="1">Uncharacterized protein</fullName>
    </submittedName>
</protein>